<keyword evidence="3" id="KW-0808">Transferase</keyword>
<sequence length="394" mass="45706">MDVRAILSPDKRLRTELQRRKIALLVGTQCFILFMLIFFLFRRKNNFMGVPRHTLILDTMYDLCDQINDEVDRCLKKPTRKEQNNEFSKIDISGLIPIRLSEMTAAFELNGDISHYLSVLNENINTSISIKNRIIIKRVILKVENIPEEEEISMLADHPNVVHTYFTYRCNYTNYKGVDQKLLWLFIEPLDIKVSIREHGKKENEIRNIMRDVLLGLQYLHSKNIAHLDLKLSNVMGYHHNNESIVYKIIDFGFSRILPQGKIEQTYPKRCYGTFPYKPPEVWISSIHGLASDVWCIGAMSLFLANKKSSYFQKKGAADAAGNTKDYAEFRRFLEGKVKIPIDSESSPELVSFIQCCMRRAPVDRPTVAKLLKHPFICDTKLSPHEAQNIRYSI</sequence>
<dbReference type="InterPro" id="IPR053235">
    <property type="entry name" value="Ser_Thr_kinase"/>
</dbReference>
<dbReference type="EMBL" id="GL870879">
    <property type="protein sequence ID" value="EIJ88143.1"/>
    <property type="molecule type" value="Genomic_DNA"/>
</dbReference>
<dbReference type="Gene3D" id="1.10.510.10">
    <property type="entry name" value="Transferase(Phosphotransferase) domain 1"/>
    <property type="match status" value="1"/>
</dbReference>
<dbReference type="STRING" id="935791.I3EFZ6"/>
<dbReference type="InParanoid" id="I3EFZ6"/>
<proteinExistence type="predicted"/>
<evidence type="ECO:0000256" key="1">
    <source>
        <dbReference type="SAM" id="Phobius"/>
    </source>
</evidence>
<feature type="domain" description="Protein kinase" evidence="2">
    <location>
        <begin position="102"/>
        <end position="377"/>
    </location>
</feature>
<dbReference type="SMART" id="SM00220">
    <property type="entry name" value="S_TKc"/>
    <property type="match status" value="1"/>
</dbReference>
<feature type="transmembrane region" description="Helical" evidence="1">
    <location>
        <begin position="21"/>
        <end position="41"/>
    </location>
</feature>
<keyword evidence="3" id="KW-0418">Kinase</keyword>
<dbReference type="OMA" id="IMGQTEN"/>
<dbReference type="GO" id="GO:0005524">
    <property type="term" value="F:ATP binding"/>
    <property type="evidence" value="ECO:0007669"/>
    <property type="project" value="InterPro"/>
</dbReference>
<keyword evidence="1" id="KW-0812">Transmembrane</keyword>
<dbReference type="PANTHER" id="PTHR24361">
    <property type="entry name" value="MITOGEN-ACTIVATED KINASE KINASE KINASE"/>
    <property type="match status" value="1"/>
</dbReference>
<dbReference type="OrthoDB" id="266718at2759"/>
<evidence type="ECO:0000313" key="4">
    <source>
        <dbReference type="Proteomes" id="UP000002872"/>
    </source>
</evidence>
<dbReference type="Proteomes" id="UP000002872">
    <property type="component" value="Unassembled WGS sequence"/>
</dbReference>
<evidence type="ECO:0000259" key="2">
    <source>
        <dbReference type="PROSITE" id="PS50011"/>
    </source>
</evidence>
<organism evidence="3 4">
    <name type="scientific">Nematocida parisii (strain ERTm3)</name>
    <name type="common">Nematode killer fungus</name>
    <dbReference type="NCBI Taxonomy" id="935791"/>
    <lineage>
        <taxon>Eukaryota</taxon>
        <taxon>Fungi</taxon>
        <taxon>Fungi incertae sedis</taxon>
        <taxon>Microsporidia</taxon>
        <taxon>Nematocida</taxon>
    </lineage>
</organism>
<gene>
    <name evidence="3" type="ORF">NEQG_01587</name>
</gene>
<keyword evidence="1" id="KW-0472">Membrane</keyword>
<dbReference type="HOGENOM" id="CLU_065009_0_0_1"/>
<name>I3EFZ6_NEMP3</name>
<keyword evidence="4" id="KW-1185">Reference proteome</keyword>
<accession>I3EFZ6</accession>
<protein>
    <submittedName>
        <fullName evidence="3">Serine/threonine protein kinase</fullName>
    </submittedName>
</protein>
<keyword evidence="1" id="KW-1133">Transmembrane helix</keyword>
<dbReference type="PROSITE" id="PS50011">
    <property type="entry name" value="PROTEIN_KINASE_DOM"/>
    <property type="match status" value="1"/>
</dbReference>
<dbReference type="GO" id="GO:0005737">
    <property type="term" value="C:cytoplasm"/>
    <property type="evidence" value="ECO:0007669"/>
    <property type="project" value="TreeGrafter"/>
</dbReference>
<dbReference type="VEuPathDB" id="MicrosporidiaDB:NEQG_01587"/>
<dbReference type="AlphaFoldDB" id="I3EFZ6"/>
<dbReference type="InterPro" id="IPR000719">
    <property type="entry name" value="Prot_kinase_dom"/>
</dbReference>
<dbReference type="SUPFAM" id="SSF56112">
    <property type="entry name" value="Protein kinase-like (PK-like)"/>
    <property type="match status" value="1"/>
</dbReference>
<evidence type="ECO:0000313" key="3">
    <source>
        <dbReference type="EMBL" id="EIJ88143.1"/>
    </source>
</evidence>
<reference evidence="3" key="1">
    <citation type="submission" date="2011-01" db="EMBL/GenBank/DDBJ databases">
        <title>The Genome Sequence of Nematocida parisii strain ERTm3.</title>
        <authorList>
            <consortium name="The Broad Institute Genome Sequencing Platform"/>
            <consortium name="The Broad Institute Genome Sequencing Center for Infectious Disease"/>
            <person name="Cuomo C."/>
            <person name="Troemel E."/>
            <person name="Young S.K."/>
            <person name="Zeng Q."/>
            <person name="Gargeya S."/>
            <person name="Fitzgerald M."/>
            <person name="Haas B."/>
            <person name="Abouelleil A."/>
            <person name="Alvarado L."/>
            <person name="Arachchi H.M."/>
            <person name="Berlin A."/>
            <person name="Chapman S.B."/>
            <person name="Gearin G."/>
            <person name="Goldberg J."/>
            <person name="Griggs A."/>
            <person name="Gujja S."/>
            <person name="Hansen M."/>
            <person name="Heiman D."/>
            <person name="Howarth C."/>
            <person name="Larimer J."/>
            <person name="Lui A."/>
            <person name="MacDonald P.J.P."/>
            <person name="McCowen C."/>
            <person name="Montmayeur A."/>
            <person name="Murphy C."/>
            <person name="Neiman D."/>
            <person name="Pearson M."/>
            <person name="Priest M."/>
            <person name="Roberts A."/>
            <person name="Saif S."/>
            <person name="Shea T."/>
            <person name="Sisk P."/>
            <person name="Stolte C."/>
            <person name="Sykes S."/>
            <person name="Wortman J."/>
            <person name="Nusbaum C."/>
            <person name="Birren B."/>
        </authorList>
    </citation>
    <scope>NUCLEOTIDE SEQUENCE</scope>
    <source>
        <strain evidence="3">ERTm3</strain>
    </source>
</reference>
<dbReference type="Pfam" id="PF00069">
    <property type="entry name" value="Pkinase"/>
    <property type="match status" value="1"/>
</dbReference>
<dbReference type="GO" id="GO:0004674">
    <property type="term" value="F:protein serine/threonine kinase activity"/>
    <property type="evidence" value="ECO:0007669"/>
    <property type="project" value="UniProtKB-KW"/>
</dbReference>
<dbReference type="InterPro" id="IPR011009">
    <property type="entry name" value="Kinase-like_dom_sf"/>
</dbReference>
<keyword evidence="3" id="KW-0723">Serine/threonine-protein kinase</keyword>